<protein>
    <submittedName>
        <fullName evidence="2">Phage holin family protein</fullName>
    </submittedName>
</protein>
<accession>A0ABY6NYJ3</accession>
<name>A0ABY6NYJ3_9NOCA</name>
<reference evidence="2" key="1">
    <citation type="submission" date="2022-10" db="EMBL/GenBank/DDBJ databases">
        <title>Rhodococcus sp.75.</title>
        <authorList>
            <person name="Sun M."/>
        </authorList>
    </citation>
    <scope>NUCLEOTIDE SEQUENCE</scope>
    <source>
        <strain evidence="2">75</strain>
    </source>
</reference>
<dbReference type="InterPro" id="IPR009937">
    <property type="entry name" value="Phage_holin_3_6"/>
</dbReference>
<evidence type="ECO:0000313" key="2">
    <source>
        <dbReference type="EMBL" id="UZJ24474.1"/>
    </source>
</evidence>
<feature type="transmembrane region" description="Helical" evidence="1">
    <location>
        <begin position="103"/>
        <end position="125"/>
    </location>
</feature>
<organism evidence="2 3">
    <name type="scientific">Rhodococcus antarcticus</name>
    <dbReference type="NCBI Taxonomy" id="2987751"/>
    <lineage>
        <taxon>Bacteria</taxon>
        <taxon>Bacillati</taxon>
        <taxon>Actinomycetota</taxon>
        <taxon>Actinomycetes</taxon>
        <taxon>Mycobacteriales</taxon>
        <taxon>Nocardiaceae</taxon>
        <taxon>Rhodococcus</taxon>
    </lineage>
</organism>
<gene>
    <name evidence="2" type="ORF">RHODO2019_15225</name>
</gene>
<feature type="transmembrane region" description="Helical" evidence="1">
    <location>
        <begin position="67"/>
        <end position="91"/>
    </location>
</feature>
<evidence type="ECO:0000313" key="3">
    <source>
        <dbReference type="Proteomes" id="UP001164965"/>
    </source>
</evidence>
<dbReference type="Pfam" id="PF07332">
    <property type="entry name" value="Phage_holin_3_6"/>
    <property type="match status" value="1"/>
</dbReference>
<evidence type="ECO:0000256" key="1">
    <source>
        <dbReference type="SAM" id="Phobius"/>
    </source>
</evidence>
<keyword evidence="3" id="KW-1185">Reference proteome</keyword>
<keyword evidence="1" id="KW-0472">Membrane</keyword>
<proteinExistence type="predicted"/>
<dbReference type="EMBL" id="CP110615">
    <property type="protein sequence ID" value="UZJ24474.1"/>
    <property type="molecule type" value="Genomic_DNA"/>
</dbReference>
<keyword evidence="1" id="KW-1133">Transmembrane helix</keyword>
<dbReference type="Proteomes" id="UP001164965">
    <property type="component" value="Chromosome"/>
</dbReference>
<sequence>MSSGDNTTHVGVPTTVASIPLTDVDARAPGTGSIGNLVKDATAQVSTLVRAEVALAKAEVTGEVKKAVFGGIFFIVAAVIGLYSTFFLFFALAELLDIWLPRWAAFAIIFAAMVLVAAVAGLLGLRKVKKLQKPEKTIDAVKDNAKVLPGSH</sequence>
<dbReference type="RefSeq" id="WP_265382581.1">
    <property type="nucleotide sequence ID" value="NZ_CP110615.1"/>
</dbReference>
<keyword evidence="1" id="KW-0812">Transmembrane</keyword>